<sequence length="211" mass="23668">MNQIERRDAGLPYISDDSVMEQQKQARRLTQELNTVDRSDFKKISEIVKELFGKSQGAFVNPPFYCDYGFHIEVGKNFFANYNCTILDVAKVRIGDNCQMAPNVSIYTAGHPVHPLTRNTAYEYGIEVTIGDNVWIGGNTVICPGVHIGDNVVIGAGSVVTKDIPDWSIAAGNPCKVIRKITDADKKLYYRNQEFDEAGWTDACRIIREKQ</sequence>
<proteinExistence type="inferred from homology"/>
<dbReference type="Proteomes" id="UP000712157">
    <property type="component" value="Unassembled WGS sequence"/>
</dbReference>
<feature type="domain" description="Maltose/galactoside acetyltransferase" evidence="6">
    <location>
        <begin position="4"/>
        <end position="57"/>
    </location>
</feature>
<evidence type="ECO:0000256" key="2">
    <source>
        <dbReference type="ARBA" id="ARBA00022679"/>
    </source>
</evidence>
<name>A0A949K0C5_9FIRM</name>
<dbReference type="Gene3D" id="2.160.10.10">
    <property type="entry name" value="Hexapeptide repeat proteins"/>
    <property type="match status" value="1"/>
</dbReference>
<evidence type="ECO:0000313" key="7">
    <source>
        <dbReference type="EMBL" id="MBU9737394.1"/>
    </source>
</evidence>
<dbReference type="InterPro" id="IPR001451">
    <property type="entry name" value="Hexapep"/>
</dbReference>
<evidence type="ECO:0000256" key="5">
    <source>
        <dbReference type="RuleBase" id="RU367021"/>
    </source>
</evidence>
<dbReference type="GO" id="GO:0008870">
    <property type="term" value="F:galactoside O-acetyltransferase activity"/>
    <property type="evidence" value="ECO:0007669"/>
    <property type="project" value="TreeGrafter"/>
</dbReference>
<organism evidence="7 8">
    <name type="scientific">Diplocloster agilis</name>
    <dbReference type="NCBI Taxonomy" id="2850323"/>
    <lineage>
        <taxon>Bacteria</taxon>
        <taxon>Bacillati</taxon>
        <taxon>Bacillota</taxon>
        <taxon>Clostridia</taxon>
        <taxon>Lachnospirales</taxon>
        <taxon>Lachnospiraceae</taxon>
        <taxon>Diplocloster</taxon>
    </lineage>
</organism>
<evidence type="ECO:0000256" key="4">
    <source>
        <dbReference type="ARBA" id="ARBA00023315"/>
    </source>
</evidence>
<keyword evidence="3" id="KW-0677">Repeat</keyword>
<keyword evidence="8" id="KW-1185">Reference proteome</keyword>
<evidence type="ECO:0000259" key="6">
    <source>
        <dbReference type="SMART" id="SM01266"/>
    </source>
</evidence>
<gene>
    <name evidence="7" type="ORF">KTH89_12660</name>
</gene>
<dbReference type="SMART" id="SM01266">
    <property type="entry name" value="Mac"/>
    <property type="match status" value="1"/>
</dbReference>
<dbReference type="AlphaFoldDB" id="A0A949K0C5"/>
<comment type="caution">
    <text evidence="7">The sequence shown here is derived from an EMBL/GenBank/DDBJ whole genome shotgun (WGS) entry which is preliminary data.</text>
</comment>
<dbReference type="PROSITE" id="PS00101">
    <property type="entry name" value="HEXAPEP_TRANSFERASES"/>
    <property type="match status" value="1"/>
</dbReference>
<evidence type="ECO:0000313" key="8">
    <source>
        <dbReference type="Proteomes" id="UP000712157"/>
    </source>
</evidence>
<evidence type="ECO:0000256" key="1">
    <source>
        <dbReference type="ARBA" id="ARBA00007274"/>
    </source>
</evidence>
<reference evidence="7" key="1">
    <citation type="submission" date="2021-06" db="EMBL/GenBank/DDBJ databases">
        <title>Description of novel taxa of the family Lachnospiraceae.</title>
        <authorList>
            <person name="Chaplin A.V."/>
            <person name="Sokolova S.R."/>
            <person name="Pikina A.P."/>
            <person name="Korzhanova M."/>
            <person name="Belova V."/>
            <person name="Korostin D."/>
            <person name="Efimov B.A."/>
        </authorList>
    </citation>
    <scope>NUCLEOTIDE SEQUENCE</scope>
    <source>
        <strain evidence="7">ASD5720</strain>
    </source>
</reference>
<dbReference type="PANTHER" id="PTHR43017:SF1">
    <property type="entry name" value="ACETYLTRANSFERASE YJL218W-RELATED"/>
    <property type="match status" value="1"/>
</dbReference>
<dbReference type="EC" id="2.3.1.-" evidence="5"/>
<dbReference type="InterPro" id="IPR039369">
    <property type="entry name" value="LacA-like"/>
</dbReference>
<dbReference type="CDD" id="cd03357">
    <property type="entry name" value="LbH_MAT_GAT"/>
    <property type="match status" value="1"/>
</dbReference>
<protein>
    <recommendedName>
        <fullName evidence="5">Acetyltransferase</fullName>
        <ecNumber evidence="5">2.3.1.-</ecNumber>
    </recommendedName>
</protein>
<comment type="similarity">
    <text evidence="1 5">Belongs to the transferase hexapeptide repeat family.</text>
</comment>
<dbReference type="InterPro" id="IPR011004">
    <property type="entry name" value="Trimer_LpxA-like_sf"/>
</dbReference>
<dbReference type="Pfam" id="PF00132">
    <property type="entry name" value="Hexapep"/>
    <property type="match status" value="1"/>
</dbReference>
<dbReference type="InterPro" id="IPR018357">
    <property type="entry name" value="Hexapep_transf_CS"/>
</dbReference>
<dbReference type="InterPro" id="IPR024688">
    <property type="entry name" value="Mac_dom"/>
</dbReference>
<dbReference type="EMBL" id="JAHQCW010000020">
    <property type="protein sequence ID" value="MBU9737394.1"/>
    <property type="molecule type" value="Genomic_DNA"/>
</dbReference>
<dbReference type="FunFam" id="2.160.10.10:FF:000008">
    <property type="entry name" value="Maltose O-acetyltransferase"/>
    <property type="match status" value="1"/>
</dbReference>
<keyword evidence="4 5" id="KW-0012">Acyltransferase</keyword>
<accession>A0A949K0C5</accession>
<dbReference type="SUPFAM" id="SSF51161">
    <property type="entry name" value="Trimeric LpxA-like enzymes"/>
    <property type="match status" value="1"/>
</dbReference>
<dbReference type="RefSeq" id="WP_238721960.1">
    <property type="nucleotide sequence ID" value="NZ_JAHQCW010000020.1"/>
</dbReference>
<dbReference type="Pfam" id="PF12464">
    <property type="entry name" value="Mac"/>
    <property type="match status" value="1"/>
</dbReference>
<dbReference type="PANTHER" id="PTHR43017">
    <property type="entry name" value="GALACTOSIDE O-ACETYLTRANSFERASE"/>
    <property type="match status" value="1"/>
</dbReference>
<keyword evidence="2 5" id="KW-0808">Transferase</keyword>
<evidence type="ECO:0000256" key="3">
    <source>
        <dbReference type="ARBA" id="ARBA00022737"/>
    </source>
</evidence>